<dbReference type="EC" id="3.2.2.27" evidence="3"/>
<dbReference type="PANTHER" id="PTHR33693:SF1">
    <property type="entry name" value="TYPE-4 URACIL-DNA GLYCOSYLASE"/>
    <property type="match status" value="1"/>
</dbReference>
<comment type="caution">
    <text evidence="13">The sequence shown here is derived from an EMBL/GenBank/DDBJ whole genome shotgun (WGS) entry which is preliminary data.</text>
</comment>
<keyword evidence="7" id="KW-0227">DNA damage</keyword>
<name>A0A0W8E759_9ZZZZ</name>
<dbReference type="InterPro" id="IPR005273">
    <property type="entry name" value="Ura-DNA_glyco_family4"/>
</dbReference>
<dbReference type="GO" id="GO:0051539">
    <property type="term" value="F:4 iron, 4 sulfur cluster binding"/>
    <property type="evidence" value="ECO:0007669"/>
    <property type="project" value="UniProtKB-KW"/>
</dbReference>
<dbReference type="GO" id="GO:0046872">
    <property type="term" value="F:metal ion binding"/>
    <property type="evidence" value="ECO:0007669"/>
    <property type="project" value="UniProtKB-KW"/>
</dbReference>
<evidence type="ECO:0000256" key="1">
    <source>
        <dbReference type="ARBA" id="ARBA00001400"/>
    </source>
</evidence>
<evidence type="ECO:0000256" key="3">
    <source>
        <dbReference type="ARBA" id="ARBA00012030"/>
    </source>
</evidence>
<dbReference type="CDD" id="cd10030">
    <property type="entry name" value="UDG-F4_TTUDGA_SPO1dp_like"/>
    <property type="match status" value="1"/>
</dbReference>
<accession>A0A0W8E759</accession>
<evidence type="ECO:0000256" key="2">
    <source>
        <dbReference type="ARBA" id="ARBA00006521"/>
    </source>
</evidence>
<dbReference type="InterPro" id="IPR051536">
    <property type="entry name" value="UDG_Type-4/5"/>
</dbReference>
<dbReference type="SUPFAM" id="SSF52141">
    <property type="entry name" value="Uracil-DNA glycosylase-like"/>
    <property type="match status" value="1"/>
</dbReference>
<dbReference type="InterPro" id="IPR036895">
    <property type="entry name" value="Uracil-DNA_glycosylase-like_sf"/>
</dbReference>
<evidence type="ECO:0000256" key="6">
    <source>
        <dbReference type="ARBA" id="ARBA00022723"/>
    </source>
</evidence>
<organism evidence="13">
    <name type="scientific">hydrocarbon metagenome</name>
    <dbReference type="NCBI Taxonomy" id="938273"/>
    <lineage>
        <taxon>unclassified sequences</taxon>
        <taxon>metagenomes</taxon>
        <taxon>ecological metagenomes</taxon>
    </lineage>
</organism>
<evidence type="ECO:0000256" key="7">
    <source>
        <dbReference type="ARBA" id="ARBA00022763"/>
    </source>
</evidence>
<dbReference type="SMART" id="SM00986">
    <property type="entry name" value="UDG"/>
    <property type="match status" value="1"/>
</dbReference>
<reference evidence="13" key="1">
    <citation type="journal article" date="2015" name="Proc. Natl. Acad. Sci. U.S.A.">
        <title>Networks of energetic and metabolic interactions define dynamics in microbial communities.</title>
        <authorList>
            <person name="Embree M."/>
            <person name="Liu J.K."/>
            <person name="Al-Bassam M.M."/>
            <person name="Zengler K."/>
        </authorList>
    </citation>
    <scope>NUCLEOTIDE SEQUENCE</scope>
</reference>
<keyword evidence="9" id="KW-0408">Iron</keyword>
<dbReference type="SMART" id="SM00987">
    <property type="entry name" value="UreE_C"/>
    <property type="match status" value="1"/>
</dbReference>
<sequence length="229" mass="25907">MSTEQPGLFGEWDKPQIEQYVAEPENIPYLPFLPGIAPGEAFPEVGNIMELEAVARRCSRCRLRGTCQQVVFADGPHDARIMLIGEGPGQEEDIQGKPFVGRAGQLLDKILQAAELQRDEVYISNVVKCRPPGNRLPNPDEVKECQKYLEAQIRIIKPAIIVCLGSMASQTVIESKARITRIRGSWLLRQGIKIMPTYHPAALLRNPGYKRPTWEDFKLIRDEYKKIKK</sequence>
<proteinExistence type="inferred from homology"/>
<dbReference type="NCBIfam" id="TIGR00758">
    <property type="entry name" value="UDG_fam4"/>
    <property type="match status" value="1"/>
</dbReference>
<keyword evidence="5" id="KW-0004">4Fe-4S</keyword>
<dbReference type="InterPro" id="IPR005122">
    <property type="entry name" value="Uracil-DNA_glycosylase-like"/>
</dbReference>
<evidence type="ECO:0000256" key="5">
    <source>
        <dbReference type="ARBA" id="ARBA00022485"/>
    </source>
</evidence>
<dbReference type="Pfam" id="PF03167">
    <property type="entry name" value="UDG"/>
    <property type="match status" value="1"/>
</dbReference>
<dbReference type="Gene3D" id="3.40.470.10">
    <property type="entry name" value="Uracil-DNA glycosylase-like domain"/>
    <property type="match status" value="1"/>
</dbReference>
<keyword evidence="10" id="KW-0411">Iron-sulfur</keyword>
<protein>
    <recommendedName>
        <fullName evidence="4">Type-4 uracil-DNA glycosylase</fullName>
        <ecNumber evidence="3">3.2.2.27</ecNumber>
    </recommendedName>
</protein>
<dbReference type="PANTHER" id="PTHR33693">
    <property type="entry name" value="TYPE-5 URACIL-DNA GLYCOSYLASE"/>
    <property type="match status" value="1"/>
</dbReference>
<evidence type="ECO:0000256" key="11">
    <source>
        <dbReference type="ARBA" id="ARBA00023204"/>
    </source>
</evidence>
<keyword evidence="11" id="KW-0234">DNA repair</keyword>
<comment type="similarity">
    <text evidence="2">Belongs to the uracil-DNA glycosylase (UDG) superfamily. Type 4 (UDGa) family.</text>
</comment>
<dbReference type="GO" id="GO:0004844">
    <property type="term" value="F:uracil DNA N-glycosylase activity"/>
    <property type="evidence" value="ECO:0007669"/>
    <property type="project" value="UniProtKB-EC"/>
</dbReference>
<dbReference type="EMBL" id="LNQE01001848">
    <property type="protein sequence ID" value="KUG04479.1"/>
    <property type="molecule type" value="Genomic_DNA"/>
</dbReference>
<evidence type="ECO:0000256" key="8">
    <source>
        <dbReference type="ARBA" id="ARBA00022801"/>
    </source>
</evidence>
<feature type="domain" description="Uracil-DNA glycosylase-like" evidence="12">
    <location>
        <begin position="72"/>
        <end position="218"/>
    </location>
</feature>
<evidence type="ECO:0000256" key="9">
    <source>
        <dbReference type="ARBA" id="ARBA00023004"/>
    </source>
</evidence>
<dbReference type="GO" id="GO:0006281">
    <property type="term" value="P:DNA repair"/>
    <property type="evidence" value="ECO:0007669"/>
    <property type="project" value="UniProtKB-KW"/>
</dbReference>
<keyword evidence="6" id="KW-0479">Metal-binding</keyword>
<keyword evidence="8" id="KW-0378">Hydrolase</keyword>
<evidence type="ECO:0000256" key="10">
    <source>
        <dbReference type="ARBA" id="ARBA00023014"/>
    </source>
</evidence>
<evidence type="ECO:0000313" key="13">
    <source>
        <dbReference type="EMBL" id="KUG04479.1"/>
    </source>
</evidence>
<evidence type="ECO:0000259" key="12">
    <source>
        <dbReference type="SMART" id="SM00986"/>
    </source>
</evidence>
<gene>
    <name evidence="13" type="ORF">ASZ90_018147</name>
</gene>
<evidence type="ECO:0000256" key="4">
    <source>
        <dbReference type="ARBA" id="ARBA00019403"/>
    </source>
</evidence>
<comment type="catalytic activity">
    <reaction evidence="1">
        <text>Hydrolyzes single-stranded DNA or mismatched double-stranded DNA and polynucleotides, releasing free uracil.</text>
        <dbReference type="EC" id="3.2.2.27"/>
    </reaction>
</comment>
<dbReference type="AlphaFoldDB" id="A0A0W8E759"/>